<dbReference type="InterPro" id="IPR021850">
    <property type="entry name" value="Symplekin/Pta1"/>
</dbReference>
<proteinExistence type="predicted"/>
<reference evidence="2" key="1">
    <citation type="submission" date="2021-09" db="EMBL/GenBank/DDBJ databases">
        <authorList>
            <consortium name="AG Swart"/>
            <person name="Singh M."/>
            <person name="Singh A."/>
            <person name="Seah K."/>
            <person name="Emmerich C."/>
        </authorList>
    </citation>
    <scope>NUCLEOTIDE SEQUENCE</scope>
    <source>
        <strain evidence="2">ATCC30299</strain>
    </source>
</reference>
<dbReference type="GO" id="GO:0005847">
    <property type="term" value="C:mRNA cleavage and polyadenylation specificity factor complex"/>
    <property type="evidence" value="ECO:0007669"/>
    <property type="project" value="TreeGrafter"/>
</dbReference>
<dbReference type="PANTHER" id="PTHR15245:SF20">
    <property type="entry name" value="SYMPLEKIN"/>
    <property type="match status" value="1"/>
</dbReference>
<evidence type="ECO:0000313" key="2">
    <source>
        <dbReference type="EMBL" id="CAG9312129.1"/>
    </source>
</evidence>
<sequence length="561" mass="64831">MIMDIESLARVCLRNIQDLGGSRTNLPAGQALELLERLEQAEKWEKENYVSLNTEPTEETEPPILTFPSLPSLQPLPRMSDNPKDIIFDAFLCDKPVPSLAPINTDRVSLLLKALALSVNAQPLLPEEKSLLTHFIQNKNYPSLQTFIYQKLLHGYLDLPEYYSQLVSFLIDSFPSVEVAAEVIRRLPLLTEELWKYIWAHSHEFLYLLKELVLTCEEGIQGLDEMFGMLDSEEALVQSHATSLISKQLYLVCTEEIEQRAIQQLQQVCFDTLNSHNFEPKIRLFFKLLKRNPELLSSLIPIYSQIASPSVKNVILQYFARSFTKNIPQNHPILLEAFENISHPFTRDAFNIISQLQSIHQDVKTLLINKVQANEHQVLPYLAPHLNMEDIAQLLPSLLGLTEQQRQNYLAKIFDAPDIDACDFLVLVLQFQGSPTQLVQVLKELLDLRHIYPPEVLQRVTEKLVRVEPIPELCMYFILKANELYSQLKVFFISYALPHLLNRKIWDYPRIWKGFVAFVERTVPESLQVLELMPNDIQSKLLEREVIKKGKVEDSLRRQKR</sequence>
<dbReference type="InterPro" id="IPR022075">
    <property type="entry name" value="Symplekin_C"/>
</dbReference>
<gene>
    <name evidence="2" type="ORF">BSTOLATCC_MIC5377</name>
</gene>
<dbReference type="EMBL" id="CAJZBQ010000005">
    <property type="protein sequence ID" value="CAG9312129.1"/>
    <property type="molecule type" value="Genomic_DNA"/>
</dbReference>
<dbReference type="AlphaFoldDB" id="A0AAU9IJZ4"/>
<keyword evidence="3" id="KW-1185">Reference proteome</keyword>
<name>A0AAU9IJZ4_9CILI</name>
<evidence type="ECO:0000313" key="3">
    <source>
        <dbReference type="Proteomes" id="UP001162131"/>
    </source>
</evidence>
<comment type="caution">
    <text evidence="2">The sequence shown here is derived from an EMBL/GenBank/DDBJ whole genome shotgun (WGS) entry which is preliminary data.</text>
</comment>
<dbReference type="Pfam" id="PF12295">
    <property type="entry name" value="Symplekin_C"/>
    <property type="match status" value="1"/>
</dbReference>
<accession>A0AAU9IJZ4</accession>
<organism evidence="2 3">
    <name type="scientific">Blepharisma stoltei</name>
    <dbReference type="NCBI Taxonomy" id="1481888"/>
    <lineage>
        <taxon>Eukaryota</taxon>
        <taxon>Sar</taxon>
        <taxon>Alveolata</taxon>
        <taxon>Ciliophora</taxon>
        <taxon>Postciliodesmatophora</taxon>
        <taxon>Heterotrichea</taxon>
        <taxon>Heterotrichida</taxon>
        <taxon>Blepharismidae</taxon>
        <taxon>Blepharisma</taxon>
    </lineage>
</organism>
<dbReference type="Proteomes" id="UP001162131">
    <property type="component" value="Unassembled WGS sequence"/>
</dbReference>
<evidence type="ECO:0000259" key="1">
    <source>
        <dbReference type="Pfam" id="PF12295"/>
    </source>
</evidence>
<dbReference type="PANTHER" id="PTHR15245">
    <property type="entry name" value="SYMPLEKIN-RELATED"/>
    <property type="match status" value="1"/>
</dbReference>
<feature type="domain" description="Symplekin C-terminal" evidence="1">
    <location>
        <begin position="383"/>
        <end position="542"/>
    </location>
</feature>
<protein>
    <recommendedName>
        <fullName evidence="1">Symplekin C-terminal domain-containing protein</fullName>
    </recommendedName>
</protein>